<evidence type="ECO:0000256" key="2">
    <source>
        <dbReference type="ARBA" id="ARBA00022737"/>
    </source>
</evidence>
<feature type="domain" description="Laminin EGF-like" evidence="7">
    <location>
        <begin position="81"/>
        <end position="135"/>
    </location>
</feature>
<dbReference type="PANTHER" id="PTHR10574:SF419">
    <property type="entry name" value="LAMININ SUBUNIT ALPHA-3-RELATED"/>
    <property type="match status" value="1"/>
</dbReference>
<evidence type="ECO:0000256" key="6">
    <source>
        <dbReference type="PROSITE-ProRule" id="PRU00460"/>
    </source>
</evidence>
<dbReference type="InterPro" id="IPR050440">
    <property type="entry name" value="Laminin/Netrin_ECM"/>
</dbReference>
<dbReference type="EMBL" id="JAHRIN010034034">
    <property type="protein sequence ID" value="MEQ2202915.1"/>
    <property type="molecule type" value="Genomic_DNA"/>
</dbReference>
<comment type="caution">
    <text evidence="6">Lacks conserved residue(s) required for the propagation of feature annotation.</text>
</comment>
<dbReference type="CDD" id="cd00055">
    <property type="entry name" value="EGF_Lam"/>
    <property type="match status" value="2"/>
</dbReference>
<name>A0ABV0R488_9TELE</name>
<feature type="disulfide bond" evidence="6">
    <location>
        <begin position="109"/>
        <end position="118"/>
    </location>
</feature>
<dbReference type="SMART" id="SM00180">
    <property type="entry name" value="EGF_Lam"/>
    <property type="match status" value="2"/>
</dbReference>
<evidence type="ECO:0000313" key="8">
    <source>
        <dbReference type="EMBL" id="MEQ2202915.1"/>
    </source>
</evidence>
<reference evidence="8 9" key="1">
    <citation type="submission" date="2021-06" db="EMBL/GenBank/DDBJ databases">
        <authorList>
            <person name="Palmer J.M."/>
        </authorList>
    </citation>
    <scope>NUCLEOTIDE SEQUENCE [LARGE SCALE GENOMIC DNA]</scope>
    <source>
        <strain evidence="8 9">XC_2019</strain>
        <tissue evidence="8">Muscle</tissue>
    </source>
</reference>
<dbReference type="InterPro" id="IPR056863">
    <property type="entry name" value="LMN_ATRN_NET-like_EGF"/>
</dbReference>
<dbReference type="PROSITE" id="PS50027">
    <property type="entry name" value="EGF_LAM_2"/>
    <property type="match status" value="1"/>
</dbReference>
<keyword evidence="9" id="KW-1185">Reference proteome</keyword>
<organism evidence="8 9">
    <name type="scientific">Xenoophorus captivus</name>
    <dbReference type="NCBI Taxonomy" id="1517983"/>
    <lineage>
        <taxon>Eukaryota</taxon>
        <taxon>Metazoa</taxon>
        <taxon>Chordata</taxon>
        <taxon>Craniata</taxon>
        <taxon>Vertebrata</taxon>
        <taxon>Euteleostomi</taxon>
        <taxon>Actinopterygii</taxon>
        <taxon>Neopterygii</taxon>
        <taxon>Teleostei</taxon>
        <taxon>Neoteleostei</taxon>
        <taxon>Acanthomorphata</taxon>
        <taxon>Ovalentaria</taxon>
        <taxon>Atherinomorphae</taxon>
        <taxon>Cyprinodontiformes</taxon>
        <taxon>Goodeidae</taxon>
        <taxon>Xenoophorus</taxon>
    </lineage>
</organism>
<protein>
    <recommendedName>
        <fullName evidence="7">Laminin EGF-like domain-containing protein</fullName>
    </recommendedName>
</protein>
<gene>
    <name evidence="8" type="ORF">XENOCAPTIV_019917</name>
</gene>
<dbReference type="Pfam" id="PF00053">
    <property type="entry name" value="EGF_laminin"/>
    <property type="match status" value="2"/>
</dbReference>
<keyword evidence="5 6" id="KW-0424">Laminin EGF-like domain</keyword>
<keyword evidence="4" id="KW-0325">Glycoprotein</keyword>
<accession>A0ABV0R488</accession>
<sequence>VFGKCLCVHHTEGDHCERCGPLYNDRPWRPANGSSGGISGGVCNDCQHNTEGRRCQRCRHGYHRHPSKPLRSPHACTRKSCWCDPQGSLPPPSGEVGPWCDPKSGQCRCKSGVEGMSCSHCLPGYWGFGEDGCKPCACPHSCDPTTGHCLNR</sequence>
<evidence type="ECO:0000256" key="3">
    <source>
        <dbReference type="ARBA" id="ARBA00023157"/>
    </source>
</evidence>
<dbReference type="SUPFAM" id="SSF57196">
    <property type="entry name" value="EGF/Laminin"/>
    <property type="match status" value="3"/>
</dbReference>
<dbReference type="Pfam" id="PF24973">
    <property type="entry name" value="EGF_LMN_ATRN"/>
    <property type="match status" value="1"/>
</dbReference>
<dbReference type="PROSITE" id="PS01248">
    <property type="entry name" value="EGF_LAM_1"/>
    <property type="match status" value="1"/>
</dbReference>
<keyword evidence="2" id="KW-0677">Repeat</keyword>
<feature type="non-terminal residue" evidence="8">
    <location>
        <position position="1"/>
    </location>
</feature>
<dbReference type="PANTHER" id="PTHR10574">
    <property type="entry name" value="NETRIN/LAMININ-RELATED"/>
    <property type="match status" value="1"/>
</dbReference>
<proteinExistence type="predicted"/>
<evidence type="ECO:0000256" key="5">
    <source>
        <dbReference type="ARBA" id="ARBA00023292"/>
    </source>
</evidence>
<evidence type="ECO:0000256" key="4">
    <source>
        <dbReference type="ARBA" id="ARBA00023180"/>
    </source>
</evidence>
<dbReference type="Gene3D" id="2.10.25.10">
    <property type="entry name" value="Laminin"/>
    <property type="match status" value="3"/>
</dbReference>
<dbReference type="PROSITE" id="PS00022">
    <property type="entry name" value="EGF_1"/>
    <property type="match status" value="1"/>
</dbReference>
<dbReference type="Proteomes" id="UP001434883">
    <property type="component" value="Unassembled WGS sequence"/>
</dbReference>
<keyword evidence="3 6" id="KW-1015">Disulfide bond</keyword>
<comment type="caution">
    <text evidence="8">The sequence shown here is derived from an EMBL/GenBank/DDBJ whole genome shotgun (WGS) entry which is preliminary data.</text>
</comment>
<evidence type="ECO:0000259" key="7">
    <source>
        <dbReference type="PROSITE" id="PS50027"/>
    </source>
</evidence>
<evidence type="ECO:0000256" key="1">
    <source>
        <dbReference type="ARBA" id="ARBA00022729"/>
    </source>
</evidence>
<keyword evidence="1" id="KW-0732">Signal</keyword>
<dbReference type="InterPro" id="IPR000742">
    <property type="entry name" value="EGF"/>
</dbReference>
<dbReference type="InterPro" id="IPR002049">
    <property type="entry name" value="LE_dom"/>
</dbReference>
<evidence type="ECO:0000313" key="9">
    <source>
        <dbReference type="Proteomes" id="UP001434883"/>
    </source>
</evidence>